<dbReference type="CDD" id="cd16148">
    <property type="entry name" value="sulfatase_like"/>
    <property type="match status" value="1"/>
</dbReference>
<evidence type="ECO:0000313" key="5">
    <source>
        <dbReference type="Proteomes" id="UP000199607"/>
    </source>
</evidence>
<comment type="similarity">
    <text evidence="1">Belongs to the sulfatase family.</text>
</comment>
<evidence type="ECO:0000259" key="3">
    <source>
        <dbReference type="Pfam" id="PF00884"/>
    </source>
</evidence>
<sequence>MTTRPNVVLLVLDTARADCVDTVQPAAVTPNIAAIAESGTAYTEAFSSAPWTMPSHASLFTGTYSSTHGAHAGHRRLGPDLITLPAAFADHGYETVAASNNAWISDAFGFGRGFETFYRGWQLVQSETDLGEVGLTNNGRALWLRLLHRLFDGNPLTNTLNAAYAKFRFSSRGDSGAARTTEWVQEWLQTRSQDRPFFLFGNYLEPHLEYQPPKSYAQQHLPDDVSYDEAMAIPQNPWRYLTNQLSLSERDFEILRGLYKAELSYLDSHIGALCETLRATDQWENTLFVIVGDHGENIGEHGLMDHQYGLFDTLLHVPLVITGGSFTNGGQRDQLVQLLDVVPTLLDETDLAAPALRDQLAGTSLPHPSEQGRTHVFAEYKAPQPTPETIEQRVGDPHDVMSTYDRALHAVRTTEHKLVRDSRGETELYDVTDGESELSCSNHPTTTAQLNSKLEQWQSSLDSAESATQVKPDENTAQILDALGYLQVDSDSK</sequence>
<feature type="region of interest" description="Disordered" evidence="2">
    <location>
        <begin position="456"/>
        <end position="475"/>
    </location>
</feature>
<dbReference type="Proteomes" id="UP000199607">
    <property type="component" value="Unassembled WGS sequence"/>
</dbReference>
<evidence type="ECO:0000256" key="2">
    <source>
        <dbReference type="SAM" id="MobiDB-lite"/>
    </source>
</evidence>
<proteinExistence type="inferred from homology"/>
<dbReference type="Pfam" id="PF00884">
    <property type="entry name" value="Sulfatase"/>
    <property type="match status" value="1"/>
</dbReference>
<dbReference type="STRING" id="553466.SAMN04487950_0393"/>
<name>A0A1I4BAX9_9EURY</name>
<protein>
    <submittedName>
        <fullName evidence="4">Arylsulfatase A</fullName>
    </submittedName>
</protein>
<evidence type="ECO:0000256" key="1">
    <source>
        <dbReference type="ARBA" id="ARBA00008779"/>
    </source>
</evidence>
<dbReference type="InterPro" id="IPR000917">
    <property type="entry name" value="Sulfatase_N"/>
</dbReference>
<dbReference type="SUPFAM" id="SSF53649">
    <property type="entry name" value="Alkaline phosphatase-like"/>
    <property type="match status" value="1"/>
</dbReference>
<dbReference type="EMBL" id="FOTC01000001">
    <property type="protein sequence ID" value="SFK65179.1"/>
    <property type="molecule type" value="Genomic_DNA"/>
</dbReference>
<feature type="compositionally biased region" description="Polar residues" evidence="2">
    <location>
        <begin position="456"/>
        <end position="469"/>
    </location>
</feature>
<organism evidence="4 5">
    <name type="scientific">Halogranum rubrum</name>
    <dbReference type="NCBI Taxonomy" id="553466"/>
    <lineage>
        <taxon>Archaea</taxon>
        <taxon>Methanobacteriati</taxon>
        <taxon>Methanobacteriota</taxon>
        <taxon>Stenosarchaea group</taxon>
        <taxon>Halobacteria</taxon>
        <taxon>Halobacteriales</taxon>
        <taxon>Haloferacaceae</taxon>
    </lineage>
</organism>
<feature type="domain" description="Sulfatase N-terminal" evidence="3">
    <location>
        <begin position="5"/>
        <end position="349"/>
    </location>
</feature>
<dbReference type="PANTHER" id="PTHR42693">
    <property type="entry name" value="ARYLSULFATASE FAMILY MEMBER"/>
    <property type="match status" value="1"/>
</dbReference>
<gene>
    <name evidence="4" type="ORF">SAMN04487950_0393</name>
</gene>
<keyword evidence="5" id="KW-1185">Reference proteome</keyword>
<dbReference type="InterPro" id="IPR017850">
    <property type="entry name" value="Alkaline_phosphatase_core_sf"/>
</dbReference>
<dbReference type="AlphaFoldDB" id="A0A1I4BAX9"/>
<reference evidence="5" key="1">
    <citation type="submission" date="2016-10" db="EMBL/GenBank/DDBJ databases">
        <authorList>
            <person name="Varghese N."/>
            <person name="Submissions S."/>
        </authorList>
    </citation>
    <scope>NUCLEOTIDE SEQUENCE [LARGE SCALE GENOMIC DNA]</scope>
    <source>
        <strain evidence="5">CGMCC 1.7738</strain>
    </source>
</reference>
<dbReference type="InterPro" id="IPR050738">
    <property type="entry name" value="Sulfatase"/>
</dbReference>
<evidence type="ECO:0000313" key="4">
    <source>
        <dbReference type="EMBL" id="SFK65179.1"/>
    </source>
</evidence>
<dbReference type="GO" id="GO:0004065">
    <property type="term" value="F:arylsulfatase activity"/>
    <property type="evidence" value="ECO:0007669"/>
    <property type="project" value="TreeGrafter"/>
</dbReference>
<dbReference type="PANTHER" id="PTHR42693:SF33">
    <property type="entry name" value="ARYLSULFATASE"/>
    <property type="match status" value="1"/>
</dbReference>
<dbReference type="Gene3D" id="3.40.720.10">
    <property type="entry name" value="Alkaline Phosphatase, subunit A"/>
    <property type="match status" value="1"/>
</dbReference>
<accession>A0A1I4BAX9</accession>